<feature type="compositionally biased region" description="Polar residues" evidence="1">
    <location>
        <begin position="121"/>
        <end position="132"/>
    </location>
</feature>
<name>A0A392PN35_9FABA</name>
<comment type="caution">
    <text evidence="2">The sequence shown here is derived from an EMBL/GenBank/DDBJ whole genome shotgun (WGS) entry which is preliminary data.</text>
</comment>
<feature type="region of interest" description="Disordered" evidence="1">
    <location>
        <begin position="97"/>
        <end position="132"/>
    </location>
</feature>
<feature type="non-terminal residue" evidence="2">
    <location>
        <position position="132"/>
    </location>
</feature>
<feature type="compositionally biased region" description="Basic and acidic residues" evidence="1">
    <location>
        <begin position="23"/>
        <end position="33"/>
    </location>
</feature>
<feature type="region of interest" description="Disordered" evidence="1">
    <location>
        <begin position="1"/>
        <end position="85"/>
    </location>
</feature>
<protein>
    <submittedName>
        <fullName evidence="2">Zinc finger CCCH domain-containing protein 38-like</fullName>
    </submittedName>
</protein>
<evidence type="ECO:0000256" key="1">
    <source>
        <dbReference type="SAM" id="MobiDB-lite"/>
    </source>
</evidence>
<evidence type="ECO:0000313" key="2">
    <source>
        <dbReference type="EMBL" id="MCI12860.1"/>
    </source>
</evidence>
<organism evidence="2 3">
    <name type="scientific">Trifolium medium</name>
    <dbReference type="NCBI Taxonomy" id="97028"/>
    <lineage>
        <taxon>Eukaryota</taxon>
        <taxon>Viridiplantae</taxon>
        <taxon>Streptophyta</taxon>
        <taxon>Embryophyta</taxon>
        <taxon>Tracheophyta</taxon>
        <taxon>Spermatophyta</taxon>
        <taxon>Magnoliopsida</taxon>
        <taxon>eudicotyledons</taxon>
        <taxon>Gunneridae</taxon>
        <taxon>Pentapetalae</taxon>
        <taxon>rosids</taxon>
        <taxon>fabids</taxon>
        <taxon>Fabales</taxon>
        <taxon>Fabaceae</taxon>
        <taxon>Papilionoideae</taxon>
        <taxon>50 kb inversion clade</taxon>
        <taxon>NPAAA clade</taxon>
        <taxon>Hologalegina</taxon>
        <taxon>IRL clade</taxon>
        <taxon>Trifolieae</taxon>
        <taxon>Trifolium</taxon>
    </lineage>
</organism>
<reference evidence="2 3" key="1">
    <citation type="journal article" date="2018" name="Front. Plant Sci.">
        <title>Red Clover (Trifolium pratense) and Zigzag Clover (T. medium) - A Picture of Genomic Similarities and Differences.</title>
        <authorList>
            <person name="Dluhosova J."/>
            <person name="Istvanek J."/>
            <person name="Nedelnik J."/>
            <person name="Repkova J."/>
        </authorList>
    </citation>
    <scope>NUCLEOTIDE SEQUENCE [LARGE SCALE GENOMIC DNA]</scope>
    <source>
        <strain evidence="3">cv. 10/8</strain>
        <tissue evidence="2">Leaf</tissue>
    </source>
</reference>
<dbReference type="AlphaFoldDB" id="A0A392PN35"/>
<evidence type="ECO:0000313" key="3">
    <source>
        <dbReference type="Proteomes" id="UP000265520"/>
    </source>
</evidence>
<dbReference type="Proteomes" id="UP000265520">
    <property type="component" value="Unassembled WGS sequence"/>
</dbReference>
<accession>A0A392PN35</accession>
<proteinExistence type="predicted"/>
<feature type="non-terminal residue" evidence="2">
    <location>
        <position position="1"/>
    </location>
</feature>
<sequence>STQHYSKRSSIVDMSGTGRKRSSKWDLSDEHKQMRSGWSSADVAGNNSSKWAYSDGNDKLRPVMGYSSKESFSGGRGSYEDDAMNEDHRILDTRREWDTDGSYSKKMSPWQEEWEQKRRSQSPINGWSRSVW</sequence>
<keyword evidence="3" id="KW-1185">Reference proteome</keyword>
<dbReference type="EMBL" id="LXQA010085883">
    <property type="protein sequence ID" value="MCI12860.1"/>
    <property type="molecule type" value="Genomic_DNA"/>
</dbReference>